<name>A0A8X7S993_BRACI</name>
<dbReference type="PANTHER" id="PTHR47933">
    <property type="entry name" value="PENTATRICOPEPTIDE REPEAT-CONTAINING PROTEIN 1, MITOCHONDRIAL"/>
    <property type="match status" value="1"/>
</dbReference>
<dbReference type="InterPro" id="IPR051240">
    <property type="entry name" value="Mito_RNA-Proc/Resp"/>
</dbReference>
<dbReference type="InterPro" id="IPR011990">
    <property type="entry name" value="TPR-like_helical_dom_sf"/>
</dbReference>
<evidence type="ECO:0000313" key="5">
    <source>
        <dbReference type="Proteomes" id="UP000886595"/>
    </source>
</evidence>
<dbReference type="InterPro" id="IPR002885">
    <property type="entry name" value="PPR_rpt"/>
</dbReference>
<comment type="caution">
    <text evidence="4">The sequence shown here is derived from an EMBL/GenBank/DDBJ whole genome shotgun (WGS) entry which is preliminary data.</text>
</comment>
<protein>
    <recommendedName>
        <fullName evidence="6">Pentatricopeptide repeat-containing protein</fullName>
    </recommendedName>
</protein>
<sequence>MIRVGLVPNVFTYTSLVDAYCKVGNLSDVFRMGNEMMEVGVEWNVVTYTELIDGLCDVERTKEAEEMFGKMVTADVATTLSEQMAQEGLVSDRTAYTSLIDGNLKQGNVVEALALRDKMGEIGMKLDLLAYTSLVWGLSQCNQLQKARTFLEEMIGEGIILDEVLCLSVLKKHYELGCVEEAVELQSCLMKHQLLTSDNNDTLPIMSNSVAFNRPVQKMRKQEIRVLKSSEDKAYRWICCSSARVETLNSQSVKSYGEDWSEHLKTVMRLSIFQIAKGMVKESTDQTPPTRLIFIREESSLNLSFIELLFISKSNVLCI</sequence>
<feature type="repeat" description="PPR" evidence="3">
    <location>
        <begin position="92"/>
        <end position="126"/>
    </location>
</feature>
<dbReference type="AlphaFoldDB" id="A0A8X7S993"/>
<dbReference type="OrthoDB" id="185373at2759"/>
<dbReference type="EMBL" id="JAAMPC010000007">
    <property type="protein sequence ID" value="KAG2302053.1"/>
    <property type="molecule type" value="Genomic_DNA"/>
</dbReference>
<evidence type="ECO:0000256" key="1">
    <source>
        <dbReference type="ARBA" id="ARBA00007626"/>
    </source>
</evidence>
<dbReference type="PANTHER" id="PTHR47933:SF45">
    <property type="entry name" value="PENTACOTRIPEPTIDE-REPEAT REGION OF PRORP DOMAIN-CONTAINING PROTEIN"/>
    <property type="match status" value="1"/>
</dbReference>
<evidence type="ECO:0000256" key="3">
    <source>
        <dbReference type="PROSITE-ProRule" id="PRU00708"/>
    </source>
</evidence>
<dbReference type="GO" id="GO:0003729">
    <property type="term" value="F:mRNA binding"/>
    <property type="evidence" value="ECO:0007669"/>
    <property type="project" value="TreeGrafter"/>
</dbReference>
<dbReference type="NCBIfam" id="TIGR00756">
    <property type="entry name" value="PPR"/>
    <property type="match status" value="2"/>
</dbReference>
<accession>A0A8X7S993</accession>
<keyword evidence="2" id="KW-0677">Repeat</keyword>
<dbReference type="PROSITE" id="PS51375">
    <property type="entry name" value="PPR"/>
    <property type="match status" value="4"/>
</dbReference>
<organism evidence="4 5">
    <name type="scientific">Brassica carinata</name>
    <name type="common">Ethiopian mustard</name>
    <name type="synonym">Abyssinian cabbage</name>
    <dbReference type="NCBI Taxonomy" id="52824"/>
    <lineage>
        <taxon>Eukaryota</taxon>
        <taxon>Viridiplantae</taxon>
        <taxon>Streptophyta</taxon>
        <taxon>Embryophyta</taxon>
        <taxon>Tracheophyta</taxon>
        <taxon>Spermatophyta</taxon>
        <taxon>Magnoliopsida</taxon>
        <taxon>eudicotyledons</taxon>
        <taxon>Gunneridae</taxon>
        <taxon>Pentapetalae</taxon>
        <taxon>rosids</taxon>
        <taxon>malvids</taxon>
        <taxon>Brassicales</taxon>
        <taxon>Brassicaceae</taxon>
        <taxon>Brassiceae</taxon>
        <taxon>Brassica</taxon>
    </lineage>
</organism>
<dbReference type="Proteomes" id="UP000886595">
    <property type="component" value="Unassembled WGS sequence"/>
</dbReference>
<dbReference type="Gene3D" id="1.25.40.10">
    <property type="entry name" value="Tetratricopeptide repeat domain"/>
    <property type="match status" value="2"/>
</dbReference>
<evidence type="ECO:0008006" key="6">
    <source>
        <dbReference type="Google" id="ProtNLM"/>
    </source>
</evidence>
<feature type="repeat" description="PPR" evidence="3">
    <location>
        <begin position="44"/>
        <end position="78"/>
    </location>
</feature>
<evidence type="ECO:0000256" key="2">
    <source>
        <dbReference type="ARBA" id="ARBA00022737"/>
    </source>
</evidence>
<reference evidence="4 5" key="1">
    <citation type="submission" date="2020-02" db="EMBL/GenBank/DDBJ databases">
        <authorList>
            <person name="Ma Q."/>
            <person name="Huang Y."/>
            <person name="Song X."/>
            <person name="Pei D."/>
        </authorList>
    </citation>
    <scope>NUCLEOTIDE SEQUENCE [LARGE SCALE GENOMIC DNA]</scope>
    <source>
        <strain evidence="4">Sxm20200214</strain>
        <tissue evidence="4">Leaf</tissue>
    </source>
</reference>
<keyword evidence="5" id="KW-1185">Reference proteome</keyword>
<gene>
    <name evidence="4" type="ORF">Bca52824_030704</name>
</gene>
<dbReference type="Pfam" id="PF01535">
    <property type="entry name" value="PPR"/>
    <property type="match status" value="2"/>
</dbReference>
<evidence type="ECO:0000313" key="4">
    <source>
        <dbReference type="EMBL" id="KAG2302053.1"/>
    </source>
</evidence>
<dbReference type="Pfam" id="PF13041">
    <property type="entry name" value="PPR_2"/>
    <property type="match status" value="1"/>
</dbReference>
<feature type="repeat" description="PPR" evidence="3">
    <location>
        <begin position="127"/>
        <end position="161"/>
    </location>
</feature>
<feature type="repeat" description="PPR" evidence="3">
    <location>
        <begin position="9"/>
        <end position="43"/>
    </location>
</feature>
<proteinExistence type="inferred from homology"/>
<comment type="similarity">
    <text evidence="1">Belongs to the PPR family. P subfamily.</text>
</comment>